<organism evidence="1 2">
    <name type="scientific">Hericium alpestre</name>
    <dbReference type="NCBI Taxonomy" id="135208"/>
    <lineage>
        <taxon>Eukaryota</taxon>
        <taxon>Fungi</taxon>
        <taxon>Dikarya</taxon>
        <taxon>Basidiomycota</taxon>
        <taxon>Agaricomycotina</taxon>
        <taxon>Agaricomycetes</taxon>
        <taxon>Russulales</taxon>
        <taxon>Hericiaceae</taxon>
        <taxon>Hericium</taxon>
    </lineage>
</organism>
<dbReference type="OrthoDB" id="2205812at2759"/>
<dbReference type="Gene3D" id="3.30.420.10">
    <property type="entry name" value="Ribonuclease H-like superfamily/Ribonuclease H"/>
    <property type="match status" value="1"/>
</dbReference>
<dbReference type="STRING" id="135208.A0A4Y9ZGS3"/>
<sequence length="261" mass="28631">MKAHNEAIQLMWLKSYLNLGPSCLTWAFVTDMLINWIAPTHINDLTKMNIFLQTWNILLQGTLRANCPPGTTSEQPLTDSLSQFTDATAQPSHKNTSCCRCAVCKTDHACSCANPNKCTKEAQKILLKLHPKFCPIMDSLPDGLTLTHRHKTKNAQARPGIDVVIFDPTISCKTSLAECFQVFADPSINLRPPAMCLMAPQGGVEVDNELLTFYTDSSCTNNGKANARCGAGIWVAEGHPLNRSIRIAGPHQSNQVGELII</sequence>
<dbReference type="EMBL" id="SFCI01002695">
    <property type="protein sequence ID" value="TFY73614.1"/>
    <property type="molecule type" value="Genomic_DNA"/>
</dbReference>
<dbReference type="GO" id="GO:0003676">
    <property type="term" value="F:nucleic acid binding"/>
    <property type="evidence" value="ECO:0007669"/>
    <property type="project" value="InterPro"/>
</dbReference>
<accession>A0A4Y9ZGS3</accession>
<keyword evidence="2" id="KW-1185">Reference proteome</keyword>
<gene>
    <name evidence="1" type="ORF">EWM64_g10399</name>
</gene>
<evidence type="ECO:0000313" key="1">
    <source>
        <dbReference type="EMBL" id="TFY73614.1"/>
    </source>
</evidence>
<dbReference type="Proteomes" id="UP000298061">
    <property type="component" value="Unassembled WGS sequence"/>
</dbReference>
<dbReference type="AlphaFoldDB" id="A0A4Y9ZGS3"/>
<dbReference type="InterPro" id="IPR036397">
    <property type="entry name" value="RNaseH_sf"/>
</dbReference>
<name>A0A4Y9ZGS3_9AGAM</name>
<evidence type="ECO:0008006" key="3">
    <source>
        <dbReference type="Google" id="ProtNLM"/>
    </source>
</evidence>
<comment type="caution">
    <text evidence="1">The sequence shown here is derived from an EMBL/GenBank/DDBJ whole genome shotgun (WGS) entry which is preliminary data.</text>
</comment>
<proteinExistence type="predicted"/>
<protein>
    <recommendedName>
        <fullName evidence="3">RNase H type-1 domain-containing protein</fullName>
    </recommendedName>
</protein>
<evidence type="ECO:0000313" key="2">
    <source>
        <dbReference type="Proteomes" id="UP000298061"/>
    </source>
</evidence>
<reference evidence="1 2" key="1">
    <citation type="submission" date="2019-02" db="EMBL/GenBank/DDBJ databases">
        <title>Genome sequencing of the rare red list fungi Hericium alpestre (H. flagellum).</title>
        <authorList>
            <person name="Buettner E."/>
            <person name="Kellner H."/>
        </authorList>
    </citation>
    <scope>NUCLEOTIDE SEQUENCE [LARGE SCALE GENOMIC DNA]</scope>
    <source>
        <strain evidence="1 2">DSM 108284</strain>
    </source>
</reference>